<protein>
    <submittedName>
        <fullName evidence="2">PD-(D/E)XK nuclease family protein</fullName>
    </submittedName>
</protein>
<reference evidence="2 3" key="1">
    <citation type="submission" date="2019-11" db="EMBL/GenBank/DDBJ databases">
        <title>Characterization of Elizabethkingia argenteiflava sp. nov., isolated from inner surface of Soybean Pods.</title>
        <authorList>
            <person name="Mo S."/>
        </authorList>
    </citation>
    <scope>NUCLEOTIDE SEQUENCE [LARGE SCALE GENOMIC DNA]</scope>
    <source>
        <strain evidence="2 3">YB22</strain>
    </source>
</reference>
<dbReference type="RefSeq" id="WP_166520031.1">
    <property type="nucleotide sequence ID" value="NZ_JAAABJ010000614.1"/>
</dbReference>
<comment type="caution">
    <text evidence="2">The sequence shown here is derived from an EMBL/GenBank/DDBJ whole genome shotgun (WGS) entry which is preliminary data.</text>
</comment>
<dbReference type="EMBL" id="JAAABJ010000614">
    <property type="protein sequence ID" value="NAW51766.1"/>
    <property type="molecule type" value="Genomic_DNA"/>
</dbReference>
<feature type="domain" description="PD-(D/E)XK endonuclease-like" evidence="1">
    <location>
        <begin position="634"/>
        <end position="858"/>
    </location>
</feature>
<keyword evidence="3" id="KW-1185">Reference proteome</keyword>
<name>A0A845PY62_9FLAO</name>
<dbReference type="AlphaFoldDB" id="A0A845PY62"/>
<dbReference type="Pfam" id="PF12705">
    <property type="entry name" value="PDDEXK_1"/>
    <property type="match status" value="1"/>
</dbReference>
<evidence type="ECO:0000313" key="3">
    <source>
        <dbReference type="Proteomes" id="UP000553459"/>
    </source>
</evidence>
<dbReference type="Proteomes" id="UP000553459">
    <property type="component" value="Unassembled WGS sequence"/>
</dbReference>
<dbReference type="SUPFAM" id="SSF52980">
    <property type="entry name" value="Restriction endonuclease-like"/>
    <property type="match status" value="1"/>
</dbReference>
<dbReference type="Gene3D" id="3.90.320.10">
    <property type="match status" value="1"/>
</dbReference>
<dbReference type="InterPro" id="IPR038726">
    <property type="entry name" value="PDDEXK_AddAB-type"/>
</dbReference>
<dbReference type="SUPFAM" id="SSF52540">
    <property type="entry name" value="P-loop containing nucleoside triphosphate hydrolases"/>
    <property type="match status" value="1"/>
</dbReference>
<dbReference type="InterPro" id="IPR027417">
    <property type="entry name" value="P-loop_NTPase"/>
</dbReference>
<evidence type="ECO:0000259" key="1">
    <source>
        <dbReference type="Pfam" id="PF12705"/>
    </source>
</evidence>
<organism evidence="2 3">
    <name type="scientific">Elizabethkingia argenteiflava</name>
    <dbReference type="NCBI Taxonomy" id="2681556"/>
    <lineage>
        <taxon>Bacteria</taxon>
        <taxon>Pseudomonadati</taxon>
        <taxon>Bacteroidota</taxon>
        <taxon>Flavobacteriia</taxon>
        <taxon>Flavobacteriales</taxon>
        <taxon>Weeksellaceae</taxon>
        <taxon>Elizabethkingia</taxon>
    </lineage>
</organism>
<evidence type="ECO:0000313" key="2">
    <source>
        <dbReference type="EMBL" id="NAW51766.1"/>
    </source>
</evidence>
<dbReference type="InterPro" id="IPR011335">
    <property type="entry name" value="Restrct_endonuc-II-like"/>
</dbReference>
<sequence>MSETLQHSFLHKIIDKLLGQKKPLHECTLVLPGKRPVVFIKKILLDKKYEGILPKFQTIDELISDISGLQQISGISLWLFAFEVFRKIDATEDLQSFLKWFPTLLKDWDDMLKFSKSDTQVLDFMFSDERIKNWGELLGEEKPHRRNLNFWKKMKVFLPALKKKLLQEDLATPGMIHENLKMRVENFTQNTSDRFLFCGFNAFTPIEQKLVKNLLQWDKAECFFQADEYYIDDKRQEAGKFLREYIHWKEFNESRPFNWIENHFSEPKNIQVFEVAGNIAQTKLLPHILEQLKTENSELSNTAIVLLDENLLPPTLESLQHLVKSLNITMGFPLKNLSFSVAMKKLFHLQKQLAKKDSAYYYGDILPLLEELPAHTQDTPIIQAFLEQLEERNLIYISKKLFYELLSKISYFSILIKPVDYYTYLSLLIEFCETCKRRQISDIDFENISRFEKAFISLKNQLSQYDFLLDITALEVLVNQMVSTDTIDFEGEPLSGLQLMGLLETRLLNFENVIMLSVNEGKLPLGRTYNTYLPFDVRRDFGMNTFLENDSIYAYHFYRLIQEARNVYLLFNGLTSGLNIGEKSRFITQIEMESKHPLQNFVMDSASTPLNQQLIQIRKTAQVMEKLEEWKHKISPSHLNTYLYNPLDFYLNQILNTRLPEELEEEISVRNFGNLVHYTLEHLYQSLLHKKLSKADLQKTKERVEEALEYIITEKLKHSSDYYKRGMNYIHKSVAARTLHRIIEKDLNDVEKGAELEIIALEQNICADFYLENTLHPKVHFNGFVDRIDRLNGHLRIIDYKSAKAGGLQIKPNPKKEDEEFLFDKKYKQEVQLVIYAHCALHSGLFADHQVQCGIWSFVSPEQGPKMLSILGNEFIDKSHLALPMKSVKSIILEILNADIDFIETPPNPSVI</sequence>
<dbReference type="InterPro" id="IPR011604">
    <property type="entry name" value="PDDEXK-like_dom_sf"/>
</dbReference>
<accession>A0A845PY62</accession>
<proteinExistence type="predicted"/>
<gene>
    <name evidence="2" type="ORF">GNY06_10415</name>
</gene>